<evidence type="ECO:0000313" key="1">
    <source>
        <dbReference type="EMBL" id="CAL1289892.1"/>
    </source>
</evidence>
<name>A0AAV2B214_9ARAC</name>
<dbReference type="EMBL" id="CAXIEN010000256">
    <property type="protein sequence ID" value="CAL1289892.1"/>
    <property type="molecule type" value="Genomic_DNA"/>
</dbReference>
<sequence>MEQERRHYTLSIGWLDPKDGPILSEKIKRQRDSAKKNRSQSELIVGMLLLDKAFFRRSEDTLEGEHCQELTIIKGISNKRSQDSEIKIQWTSCVQVKCGEMFMLVEVSKQRCSSWRVDRQRTGQPSPFGKAVIDKDQRALSSVKPIGVVIHLH</sequence>
<reference evidence="1 2" key="1">
    <citation type="submission" date="2024-04" db="EMBL/GenBank/DDBJ databases">
        <authorList>
            <person name="Rising A."/>
            <person name="Reimegard J."/>
            <person name="Sonavane S."/>
            <person name="Akerstrom W."/>
            <person name="Nylinder S."/>
            <person name="Hedman E."/>
            <person name="Kallberg Y."/>
        </authorList>
    </citation>
    <scope>NUCLEOTIDE SEQUENCE [LARGE SCALE GENOMIC DNA]</scope>
</reference>
<evidence type="ECO:0000313" key="2">
    <source>
        <dbReference type="Proteomes" id="UP001497382"/>
    </source>
</evidence>
<comment type="caution">
    <text evidence="1">The sequence shown here is derived from an EMBL/GenBank/DDBJ whole genome shotgun (WGS) entry which is preliminary data.</text>
</comment>
<protein>
    <submittedName>
        <fullName evidence="1">Uncharacterized protein</fullName>
    </submittedName>
</protein>
<dbReference type="Proteomes" id="UP001497382">
    <property type="component" value="Unassembled WGS sequence"/>
</dbReference>
<accession>A0AAV2B214</accession>
<dbReference type="AlphaFoldDB" id="A0AAV2B214"/>
<proteinExistence type="predicted"/>
<organism evidence="1 2">
    <name type="scientific">Larinioides sclopetarius</name>
    <dbReference type="NCBI Taxonomy" id="280406"/>
    <lineage>
        <taxon>Eukaryota</taxon>
        <taxon>Metazoa</taxon>
        <taxon>Ecdysozoa</taxon>
        <taxon>Arthropoda</taxon>
        <taxon>Chelicerata</taxon>
        <taxon>Arachnida</taxon>
        <taxon>Araneae</taxon>
        <taxon>Araneomorphae</taxon>
        <taxon>Entelegynae</taxon>
        <taxon>Araneoidea</taxon>
        <taxon>Araneidae</taxon>
        <taxon>Larinioides</taxon>
    </lineage>
</organism>
<gene>
    <name evidence="1" type="ORF">LARSCL_LOCUS16181</name>
</gene>
<keyword evidence="2" id="KW-1185">Reference proteome</keyword>